<reference evidence="2" key="1">
    <citation type="submission" date="2019-07" db="EMBL/GenBank/DDBJ databases">
        <authorList>
            <person name="Dittberner H."/>
        </authorList>
    </citation>
    <scope>NUCLEOTIDE SEQUENCE [LARGE SCALE GENOMIC DNA]</scope>
</reference>
<gene>
    <name evidence="2" type="ORF">ANE_LOCUS14010</name>
</gene>
<sequence>MSLMEANRIKFSSRDAISSFPDEILARILLFLPTKQAIITCLLSKRWRNLFPLMIHLFGSQHRFDIDDSDLVDPEKTCKRESKVVHQSFKDFVDKTLFGFTSIKKLSLKRQNVLTGLDLTEQWIRNALERGLVDLDLRLYTSLAHEARHLPSSVFSNKTLVKLTLGLDLGDHRRLYPKVFLPMLKSLFIHEVWFRGEGLCRLMLPNCPILEELALHCLCGKPDGLVEPFFISHKTLKRLTVHYNNCLKSSRFMRFNTPSLVSFNYSGFAPILNLSDSFLDSLIEAKLDVHTHENYDVYSHLYSKTINGMCNVKTLSLSSASAKVMYSSSKELTSFLNLVKLCFESNTKEGWKVLPRLLINSPKLEILVLKGLHCIRNQGVTINKNEMKVLRIYEFRGSVRELSQVKYFLWEMKILQVMKVEIDADDNKKLQIMSHLLALPKRSSKCQIEFL</sequence>
<dbReference type="InterPro" id="IPR006566">
    <property type="entry name" value="FBD"/>
</dbReference>
<comment type="caution">
    <text evidence="2">The sequence shown here is derived from an EMBL/GenBank/DDBJ whole genome shotgun (WGS) entry which is preliminary data.</text>
</comment>
<evidence type="ECO:0000259" key="1">
    <source>
        <dbReference type="PROSITE" id="PS50181"/>
    </source>
</evidence>
<dbReference type="PANTHER" id="PTHR31293">
    <property type="entry name" value="RNI-LIKE SUPERFAMILY PROTEIN"/>
    <property type="match status" value="1"/>
</dbReference>
<dbReference type="PROSITE" id="PS50181">
    <property type="entry name" value="FBOX"/>
    <property type="match status" value="1"/>
</dbReference>
<dbReference type="Pfam" id="PF24758">
    <property type="entry name" value="LRR_At5g56370"/>
    <property type="match status" value="1"/>
</dbReference>
<protein>
    <recommendedName>
        <fullName evidence="1">F-box domain-containing protein</fullName>
    </recommendedName>
</protein>
<dbReference type="EMBL" id="CABITT030000004">
    <property type="protein sequence ID" value="VVB03566.1"/>
    <property type="molecule type" value="Genomic_DNA"/>
</dbReference>
<dbReference type="AlphaFoldDB" id="A0A565BPR0"/>
<dbReference type="InterPro" id="IPR001810">
    <property type="entry name" value="F-box_dom"/>
</dbReference>
<dbReference type="InterPro" id="IPR055411">
    <property type="entry name" value="LRR_FXL15/At3g58940/PEG3-like"/>
</dbReference>
<dbReference type="CDD" id="cd22160">
    <property type="entry name" value="F-box_AtFBL13-like"/>
    <property type="match status" value="1"/>
</dbReference>
<dbReference type="InterPro" id="IPR053781">
    <property type="entry name" value="F-box_AtFBL13-like"/>
</dbReference>
<dbReference type="SUPFAM" id="SSF81383">
    <property type="entry name" value="F-box domain"/>
    <property type="match status" value="1"/>
</dbReference>
<dbReference type="InterPro" id="IPR036047">
    <property type="entry name" value="F-box-like_dom_sf"/>
</dbReference>
<dbReference type="SMART" id="SM00579">
    <property type="entry name" value="FBD"/>
    <property type="match status" value="1"/>
</dbReference>
<accession>A0A565BPR0</accession>
<dbReference type="SUPFAM" id="SSF52047">
    <property type="entry name" value="RNI-like"/>
    <property type="match status" value="1"/>
</dbReference>
<dbReference type="Gene3D" id="1.20.1280.50">
    <property type="match status" value="1"/>
</dbReference>
<proteinExistence type="predicted"/>
<feature type="domain" description="F-box" evidence="1">
    <location>
        <begin position="14"/>
        <end position="50"/>
    </location>
</feature>
<dbReference type="PANTHER" id="PTHR31293:SF22">
    <property type="entry name" value="BNAC06G06520D PROTEIN"/>
    <property type="match status" value="1"/>
</dbReference>
<organism evidence="2 3">
    <name type="scientific">Arabis nemorensis</name>
    <dbReference type="NCBI Taxonomy" id="586526"/>
    <lineage>
        <taxon>Eukaryota</taxon>
        <taxon>Viridiplantae</taxon>
        <taxon>Streptophyta</taxon>
        <taxon>Embryophyta</taxon>
        <taxon>Tracheophyta</taxon>
        <taxon>Spermatophyta</taxon>
        <taxon>Magnoliopsida</taxon>
        <taxon>eudicotyledons</taxon>
        <taxon>Gunneridae</taxon>
        <taxon>Pentapetalae</taxon>
        <taxon>rosids</taxon>
        <taxon>malvids</taxon>
        <taxon>Brassicales</taxon>
        <taxon>Brassicaceae</taxon>
        <taxon>Arabideae</taxon>
        <taxon>Arabis</taxon>
    </lineage>
</organism>
<dbReference type="OrthoDB" id="1103385at2759"/>
<keyword evidence="3" id="KW-1185">Reference proteome</keyword>
<dbReference type="Pfam" id="PF00646">
    <property type="entry name" value="F-box"/>
    <property type="match status" value="1"/>
</dbReference>
<name>A0A565BPR0_9BRAS</name>
<dbReference type="Proteomes" id="UP000489600">
    <property type="component" value="Unassembled WGS sequence"/>
</dbReference>
<dbReference type="SMART" id="SM00256">
    <property type="entry name" value="FBOX"/>
    <property type="match status" value="1"/>
</dbReference>
<dbReference type="InterPro" id="IPR055294">
    <property type="entry name" value="FBL60-like"/>
</dbReference>
<evidence type="ECO:0000313" key="2">
    <source>
        <dbReference type="EMBL" id="VVB03566.1"/>
    </source>
</evidence>
<evidence type="ECO:0000313" key="3">
    <source>
        <dbReference type="Proteomes" id="UP000489600"/>
    </source>
</evidence>